<dbReference type="EMBL" id="LT607411">
    <property type="protein sequence ID" value="SCE83978.1"/>
    <property type="molecule type" value="Genomic_DNA"/>
</dbReference>
<dbReference type="InterPro" id="IPR041698">
    <property type="entry name" value="Methyltransf_25"/>
</dbReference>
<accession>A0A1C4VJ33</accession>
<evidence type="ECO:0000313" key="3">
    <source>
        <dbReference type="Proteomes" id="UP000198242"/>
    </source>
</evidence>
<dbReference type="PANTHER" id="PTHR43464:SF90">
    <property type="entry name" value="METHYLTRANSFERASE TYPE 11"/>
    <property type="match status" value="1"/>
</dbReference>
<dbReference type="GO" id="GO:0032259">
    <property type="term" value="P:methylation"/>
    <property type="evidence" value="ECO:0007669"/>
    <property type="project" value="UniProtKB-KW"/>
</dbReference>
<reference evidence="3" key="1">
    <citation type="submission" date="2016-06" db="EMBL/GenBank/DDBJ databases">
        <authorList>
            <person name="Varghese N."/>
            <person name="Submissions Spin"/>
        </authorList>
    </citation>
    <scope>NUCLEOTIDE SEQUENCE [LARGE SCALE GENOMIC DNA]</scope>
    <source>
        <strain evidence="3">DSM 43909</strain>
    </source>
</reference>
<dbReference type="Gene3D" id="3.40.50.150">
    <property type="entry name" value="Vaccinia Virus protein VP39"/>
    <property type="match status" value="1"/>
</dbReference>
<dbReference type="Pfam" id="PF13649">
    <property type="entry name" value="Methyltransf_25"/>
    <property type="match status" value="1"/>
</dbReference>
<dbReference type="CDD" id="cd02440">
    <property type="entry name" value="AdoMet_MTases"/>
    <property type="match status" value="1"/>
</dbReference>
<sequence>MATRTSSGIGPGPITPDGCAVDFYAQLPPAGEAEIMHAAIPPASTVLELGCGTGRILRRLAELGHSTLGVDESPDMLAHAADLDTVCSPIQALDLRRSFDAVLLASTLINTPDLALRAAMLNTAHQHTTPGGSLIIQRYPPERFDALAPSRGERDGIRYTVGTVHRDGPLLSTTIEYQAGGQRWTHTFTTRRLTDQELANALHNAGFGPIRWLTDDHSWLAATPT</sequence>
<organism evidence="2 3">
    <name type="scientific">Micromonospora viridifaciens</name>
    <dbReference type="NCBI Taxonomy" id="1881"/>
    <lineage>
        <taxon>Bacteria</taxon>
        <taxon>Bacillati</taxon>
        <taxon>Actinomycetota</taxon>
        <taxon>Actinomycetes</taxon>
        <taxon>Micromonosporales</taxon>
        <taxon>Micromonosporaceae</taxon>
        <taxon>Micromonospora</taxon>
    </lineage>
</organism>
<proteinExistence type="predicted"/>
<name>A0A1C4VJ33_MICVI</name>
<dbReference type="InterPro" id="IPR029063">
    <property type="entry name" value="SAM-dependent_MTases_sf"/>
</dbReference>
<dbReference type="PANTHER" id="PTHR43464">
    <property type="entry name" value="METHYLTRANSFERASE"/>
    <property type="match status" value="1"/>
</dbReference>
<evidence type="ECO:0000313" key="2">
    <source>
        <dbReference type="EMBL" id="SCE83978.1"/>
    </source>
</evidence>
<dbReference type="GO" id="GO:0008168">
    <property type="term" value="F:methyltransferase activity"/>
    <property type="evidence" value="ECO:0007669"/>
    <property type="project" value="UniProtKB-KW"/>
</dbReference>
<keyword evidence="2" id="KW-0808">Transferase</keyword>
<dbReference type="Proteomes" id="UP000198242">
    <property type="component" value="Chromosome I"/>
</dbReference>
<dbReference type="SUPFAM" id="SSF53335">
    <property type="entry name" value="S-adenosyl-L-methionine-dependent methyltransferases"/>
    <property type="match status" value="1"/>
</dbReference>
<keyword evidence="3" id="KW-1185">Reference proteome</keyword>
<keyword evidence="2" id="KW-0830">Ubiquinone</keyword>
<gene>
    <name evidence="2" type="ORF">GA0074695_1518</name>
</gene>
<keyword evidence="2" id="KW-0489">Methyltransferase</keyword>
<feature type="domain" description="Methyltransferase" evidence="1">
    <location>
        <begin position="46"/>
        <end position="132"/>
    </location>
</feature>
<dbReference type="RefSeq" id="WP_089005588.1">
    <property type="nucleotide sequence ID" value="NZ_LT607411.1"/>
</dbReference>
<protein>
    <submittedName>
        <fullName evidence="2">Ubiquinone/menaquinone biosynthesis C-methylase UbiE</fullName>
    </submittedName>
</protein>
<dbReference type="AlphaFoldDB" id="A0A1C4VJ33"/>
<dbReference type="OrthoDB" id="7062303at2"/>
<evidence type="ECO:0000259" key="1">
    <source>
        <dbReference type="Pfam" id="PF13649"/>
    </source>
</evidence>